<keyword evidence="4" id="KW-1185">Reference proteome</keyword>
<dbReference type="AlphaFoldDB" id="A0A9P1G5J6"/>
<feature type="compositionally biased region" description="Basic and acidic residues" evidence="1">
    <location>
        <begin position="165"/>
        <end position="179"/>
    </location>
</feature>
<evidence type="ECO:0000313" key="4">
    <source>
        <dbReference type="Proteomes" id="UP001152797"/>
    </source>
</evidence>
<feature type="region of interest" description="Disordered" evidence="1">
    <location>
        <begin position="152"/>
        <end position="192"/>
    </location>
</feature>
<name>A0A9P1G5J6_9DINO</name>
<reference evidence="3 4" key="2">
    <citation type="submission" date="2024-05" db="EMBL/GenBank/DDBJ databases">
        <authorList>
            <person name="Chen Y."/>
            <person name="Shah S."/>
            <person name="Dougan E. K."/>
            <person name="Thang M."/>
            <person name="Chan C."/>
        </authorList>
    </citation>
    <scope>NUCLEOTIDE SEQUENCE [LARGE SCALE GENOMIC DNA]</scope>
</reference>
<evidence type="ECO:0000313" key="3">
    <source>
        <dbReference type="EMBL" id="CAL4787713.1"/>
    </source>
</evidence>
<evidence type="ECO:0000313" key="2">
    <source>
        <dbReference type="EMBL" id="CAI4000401.1"/>
    </source>
</evidence>
<dbReference type="EMBL" id="CAMXCT020002779">
    <property type="protein sequence ID" value="CAL1153776.1"/>
    <property type="molecule type" value="Genomic_DNA"/>
</dbReference>
<gene>
    <name evidence="2" type="ORF">C1SCF055_LOCUS26522</name>
</gene>
<reference evidence="2" key="1">
    <citation type="submission" date="2022-10" db="EMBL/GenBank/DDBJ databases">
        <authorList>
            <person name="Chen Y."/>
            <person name="Dougan E. K."/>
            <person name="Chan C."/>
            <person name="Rhodes N."/>
            <person name="Thang M."/>
        </authorList>
    </citation>
    <scope>NUCLEOTIDE SEQUENCE</scope>
</reference>
<dbReference type="Proteomes" id="UP001152797">
    <property type="component" value="Unassembled WGS sequence"/>
</dbReference>
<dbReference type="OrthoDB" id="10584374at2759"/>
<comment type="caution">
    <text evidence="2">The sequence shown here is derived from an EMBL/GenBank/DDBJ whole genome shotgun (WGS) entry which is preliminary data.</text>
</comment>
<dbReference type="EMBL" id="CAMXCT010002779">
    <property type="protein sequence ID" value="CAI4000401.1"/>
    <property type="molecule type" value="Genomic_DNA"/>
</dbReference>
<sequence length="192" mass="20671">MTSSGSSRSRQVGHLGPEGLETGARHTHFWKDAVQKEVVQRAYHKPALIAEVAAGWEKNNDTSPFGKEADHGLVYCTLHDLHRAKAGFVKGRSASELRLPPVQRRIAPVPMGGLWRWPGGPPLPADVESVITATTASIPPSAFSVLTTSHALPKSSLTPLPPQEDADKPEAGELPEMQKDQQATVRPCPKGL</sequence>
<proteinExistence type="predicted"/>
<organism evidence="2">
    <name type="scientific">Cladocopium goreaui</name>
    <dbReference type="NCBI Taxonomy" id="2562237"/>
    <lineage>
        <taxon>Eukaryota</taxon>
        <taxon>Sar</taxon>
        <taxon>Alveolata</taxon>
        <taxon>Dinophyceae</taxon>
        <taxon>Suessiales</taxon>
        <taxon>Symbiodiniaceae</taxon>
        <taxon>Cladocopium</taxon>
    </lineage>
</organism>
<dbReference type="EMBL" id="CAMXCT030002779">
    <property type="protein sequence ID" value="CAL4787713.1"/>
    <property type="molecule type" value="Genomic_DNA"/>
</dbReference>
<feature type="region of interest" description="Disordered" evidence="1">
    <location>
        <begin position="1"/>
        <end position="21"/>
    </location>
</feature>
<feature type="compositionally biased region" description="Polar residues" evidence="1">
    <location>
        <begin position="1"/>
        <end position="10"/>
    </location>
</feature>
<evidence type="ECO:0000256" key="1">
    <source>
        <dbReference type="SAM" id="MobiDB-lite"/>
    </source>
</evidence>
<accession>A0A9P1G5J6</accession>
<protein>
    <submittedName>
        <fullName evidence="2">Uncharacterized protein</fullName>
    </submittedName>
</protein>